<accession>A0ABV2L3J0</accession>
<gene>
    <name evidence="2" type="ORF">ABID43_001705</name>
</gene>
<protein>
    <submittedName>
        <fullName evidence="2">Uncharacterized protein</fullName>
    </submittedName>
</protein>
<evidence type="ECO:0000313" key="2">
    <source>
        <dbReference type="EMBL" id="MET3692174.1"/>
    </source>
</evidence>
<keyword evidence="3" id="KW-1185">Reference proteome</keyword>
<dbReference type="EMBL" id="JBEPMM010000003">
    <property type="protein sequence ID" value="MET3692174.1"/>
    <property type="molecule type" value="Genomic_DNA"/>
</dbReference>
<organism evidence="2 3">
    <name type="scientific">Methylobacterium goesingense</name>
    <dbReference type="NCBI Taxonomy" id="243690"/>
    <lineage>
        <taxon>Bacteria</taxon>
        <taxon>Pseudomonadati</taxon>
        <taxon>Pseudomonadota</taxon>
        <taxon>Alphaproteobacteria</taxon>
        <taxon>Hyphomicrobiales</taxon>
        <taxon>Methylobacteriaceae</taxon>
        <taxon>Methylobacterium</taxon>
    </lineage>
</organism>
<evidence type="ECO:0000256" key="1">
    <source>
        <dbReference type="SAM" id="MobiDB-lite"/>
    </source>
</evidence>
<proteinExistence type="predicted"/>
<feature type="region of interest" description="Disordered" evidence="1">
    <location>
        <begin position="41"/>
        <end position="67"/>
    </location>
</feature>
<comment type="caution">
    <text evidence="2">The sequence shown here is derived from an EMBL/GenBank/DDBJ whole genome shotgun (WGS) entry which is preliminary data.</text>
</comment>
<evidence type="ECO:0000313" key="3">
    <source>
        <dbReference type="Proteomes" id="UP001549145"/>
    </source>
</evidence>
<sequence length="67" mass="7237">MTLTVSLNRVGLVRATEILHQARNDAARRHQTELQTVTVALDRPSEPAPTASAAPPPGQDRVVDLQV</sequence>
<dbReference type="RefSeq" id="WP_238283074.1">
    <property type="nucleotide sequence ID" value="NZ_BPQL01000247.1"/>
</dbReference>
<reference evidence="2 3" key="1">
    <citation type="submission" date="2024-06" db="EMBL/GenBank/DDBJ databases">
        <title>Genomic Encyclopedia of Type Strains, Phase IV (KMG-IV): sequencing the most valuable type-strain genomes for metagenomic binning, comparative biology and taxonomic classification.</title>
        <authorList>
            <person name="Goeker M."/>
        </authorList>
    </citation>
    <scope>NUCLEOTIDE SEQUENCE [LARGE SCALE GENOMIC DNA]</scope>
    <source>
        <strain evidence="2 3">DSM 21331</strain>
    </source>
</reference>
<dbReference type="Proteomes" id="UP001549145">
    <property type="component" value="Unassembled WGS sequence"/>
</dbReference>
<name>A0ABV2L3J0_9HYPH</name>